<proteinExistence type="predicted"/>
<organism evidence="2 3">
    <name type="scientific">Clostridium aciditolerans</name>
    <dbReference type="NCBI Taxonomy" id="339861"/>
    <lineage>
        <taxon>Bacteria</taxon>
        <taxon>Bacillati</taxon>
        <taxon>Bacillota</taxon>
        <taxon>Clostridia</taxon>
        <taxon>Eubacteriales</taxon>
        <taxon>Clostridiaceae</taxon>
        <taxon>Clostridium</taxon>
    </lineage>
</organism>
<dbReference type="InterPro" id="IPR030395">
    <property type="entry name" value="GP_PDE_dom"/>
</dbReference>
<reference evidence="2" key="1">
    <citation type="submission" date="2020-12" db="EMBL/GenBank/DDBJ databases">
        <title>Clostridium thailandense sp. nov., a novel acetogenic bacterium isolated from peat land soil in Thailand.</title>
        <authorList>
            <person name="Chaikitkaew S."/>
            <person name="Birkeland N.K."/>
        </authorList>
    </citation>
    <scope>NUCLEOTIDE SEQUENCE</scope>
    <source>
        <strain evidence="2">DSM 17425</strain>
    </source>
</reference>
<dbReference type="GO" id="GO:0008081">
    <property type="term" value="F:phosphoric diester hydrolase activity"/>
    <property type="evidence" value="ECO:0007669"/>
    <property type="project" value="InterPro"/>
</dbReference>
<dbReference type="GO" id="GO:0006629">
    <property type="term" value="P:lipid metabolic process"/>
    <property type="evidence" value="ECO:0007669"/>
    <property type="project" value="InterPro"/>
</dbReference>
<dbReference type="Proteomes" id="UP000622687">
    <property type="component" value="Unassembled WGS sequence"/>
</dbReference>
<dbReference type="SUPFAM" id="SSF51695">
    <property type="entry name" value="PLC-like phosphodiesterases"/>
    <property type="match status" value="1"/>
</dbReference>
<dbReference type="InterPro" id="IPR017946">
    <property type="entry name" value="PLC-like_Pdiesterase_TIM-brl"/>
</dbReference>
<name>A0A934HP67_9CLOT</name>
<evidence type="ECO:0000313" key="2">
    <source>
        <dbReference type="EMBL" id="MBI6871775.1"/>
    </source>
</evidence>
<dbReference type="PANTHER" id="PTHR46211">
    <property type="entry name" value="GLYCEROPHOSPHORYL DIESTER PHOSPHODIESTERASE"/>
    <property type="match status" value="1"/>
</dbReference>
<dbReference type="PANTHER" id="PTHR46211:SF8">
    <property type="entry name" value="PHOSPHODIESTERASE"/>
    <property type="match status" value="1"/>
</dbReference>
<dbReference type="AlphaFoldDB" id="A0A934HP67"/>
<dbReference type="PROSITE" id="PS51704">
    <property type="entry name" value="GP_PDE"/>
    <property type="match status" value="1"/>
</dbReference>
<dbReference type="CDD" id="cd08579">
    <property type="entry name" value="GDPD_memb_like"/>
    <property type="match status" value="1"/>
</dbReference>
<comment type="caution">
    <text evidence="2">The sequence shown here is derived from an EMBL/GenBank/DDBJ whole genome shotgun (WGS) entry which is preliminary data.</text>
</comment>
<dbReference type="Pfam" id="PF03009">
    <property type="entry name" value="GDPD"/>
    <property type="match status" value="1"/>
</dbReference>
<feature type="domain" description="GP-PDE" evidence="1">
    <location>
        <begin position="34"/>
        <end position="264"/>
    </location>
</feature>
<protein>
    <submittedName>
        <fullName evidence="2">Glycerophosphodiester phosphodiesterase</fullName>
    </submittedName>
</protein>
<gene>
    <name evidence="2" type="ORF">I6U51_03520</name>
</gene>
<dbReference type="RefSeq" id="WP_211141209.1">
    <property type="nucleotide sequence ID" value="NZ_JAEEGB010000004.1"/>
</dbReference>
<dbReference type="EMBL" id="JAEEGB010000004">
    <property type="protein sequence ID" value="MBI6871775.1"/>
    <property type="molecule type" value="Genomic_DNA"/>
</dbReference>
<evidence type="ECO:0000259" key="1">
    <source>
        <dbReference type="PROSITE" id="PS51704"/>
    </source>
</evidence>
<sequence>MIKRSLVIFLVIMVSIMVADNYSGKRFTVKSKNVKIIGHRGSSKRAPENTLSSILCAAEDKADYAELDVQETKDGVVVLMHDKNLKRVAKVDKNLSEVTYKDIEKLDVGSIYSGKFKGEKIPTLDQVIKAAKGKIKLDIEIKNYKNDTDLAGKVVQLIENNDFVDNCLVCSFDYRTLIKVKKLNPKIRTGYITNLNKEDKLNLEYVDYYSIYYPKVNKSIVEKLHKNNKKVHVWTVDNVDDWRKLIQMGVDDIITNYPGALKSI</sequence>
<evidence type="ECO:0000313" key="3">
    <source>
        <dbReference type="Proteomes" id="UP000622687"/>
    </source>
</evidence>
<keyword evidence="3" id="KW-1185">Reference proteome</keyword>
<dbReference type="Gene3D" id="3.20.20.190">
    <property type="entry name" value="Phosphatidylinositol (PI) phosphodiesterase"/>
    <property type="match status" value="1"/>
</dbReference>
<accession>A0A934HP67</accession>